<protein>
    <submittedName>
        <fullName evidence="1">Uncharacterized protein</fullName>
    </submittedName>
</protein>
<dbReference type="AlphaFoldDB" id="A0A2P2N7X1"/>
<accession>A0A2P2N7X1</accession>
<organism evidence="1">
    <name type="scientific">Rhizophora mucronata</name>
    <name type="common">Asiatic mangrove</name>
    <dbReference type="NCBI Taxonomy" id="61149"/>
    <lineage>
        <taxon>Eukaryota</taxon>
        <taxon>Viridiplantae</taxon>
        <taxon>Streptophyta</taxon>
        <taxon>Embryophyta</taxon>
        <taxon>Tracheophyta</taxon>
        <taxon>Spermatophyta</taxon>
        <taxon>Magnoliopsida</taxon>
        <taxon>eudicotyledons</taxon>
        <taxon>Gunneridae</taxon>
        <taxon>Pentapetalae</taxon>
        <taxon>rosids</taxon>
        <taxon>fabids</taxon>
        <taxon>Malpighiales</taxon>
        <taxon>Rhizophoraceae</taxon>
        <taxon>Rhizophora</taxon>
    </lineage>
</organism>
<name>A0A2P2N7X1_RHIMU</name>
<sequence>MYINLKAPKYTSLLVHFNSIKSQAVCSNTS</sequence>
<evidence type="ECO:0000313" key="1">
    <source>
        <dbReference type="EMBL" id="MBX38581.1"/>
    </source>
</evidence>
<dbReference type="EMBL" id="GGEC01058097">
    <property type="protein sequence ID" value="MBX38581.1"/>
    <property type="molecule type" value="Transcribed_RNA"/>
</dbReference>
<proteinExistence type="predicted"/>
<reference evidence="1" key="1">
    <citation type="submission" date="2018-02" db="EMBL/GenBank/DDBJ databases">
        <title>Rhizophora mucronata_Transcriptome.</title>
        <authorList>
            <person name="Meera S.P."/>
            <person name="Sreeshan A."/>
            <person name="Augustine A."/>
        </authorList>
    </citation>
    <scope>NUCLEOTIDE SEQUENCE</scope>
    <source>
        <tissue evidence="1">Leaf</tissue>
    </source>
</reference>